<feature type="compositionally biased region" description="Low complexity" evidence="2">
    <location>
        <begin position="654"/>
        <end position="706"/>
    </location>
</feature>
<gene>
    <name evidence="4" type="ORF">H4R34_001606</name>
</gene>
<feature type="region of interest" description="Disordered" evidence="2">
    <location>
        <begin position="274"/>
        <end position="302"/>
    </location>
</feature>
<proteinExistence type="predicted"/>
<dbReference type="EMBL" id="JANBQB010000080">
    <property type="protein sequence ID" value="KAJ1982731.1"/>
    <property type="molecule type" value="Genomic_DNA"/>
</dbReference>
<feature type="signal peptide" evidence="3">
    <location>
        <begin position="1"/>
        <end position="24"/>
    </location>
</feature>
<feature type="chain" id="PRO_5040782820" evidence="3">
    <location>
        <begin position="25"/>
        <end position="706"/>
    </location>
</feature>
<feature type="coiled-coil region" evidence="1">
    <location>
        <begin position="548"/>
        <end position="602"/>
    </location>
</feature>
<feature type="compositionally biased region" description="Basic residues" evidence="2">
    <location>
        <begin position="439"/>
        <end position="450"/>
    </location>
</feature>
<evidence type="ECO:0000256" key="3">
    <source>
        <dbReference type="SAM" id="SignalP"/>
    </source>
</evidence>
<evidence type="ECO:0000256" key="2">
    <source>
        <dbReference type="SAM" id="MobiDB-lite"/>
    </source>
</evidence>
<feature type="region of interest" description="Disordered" evidence="2">
    <location>
        <begin position="603"/>
        <end position="706"/>
    </location>
</feature>
<protein>
    <submittedName>
        <fullName evidence="4">Uncharacterized protein</fullName>
    </submittedName>
</protein>
<keyword evidence="3" id="KW-0732">Signal</keyword>
<comment type="caution">
    <text evidence="4">The sequence shown here is derived from an EMBL/GenBank/DDBJ whole genome shotgun (WGS) entry which is preliminary data.</text>
</comment>
<feature type="compositionally biased region" description="Low complexity" evidence="2">
    <location>
        <begin position="289"/>
        <end position="302"/>
    </location>
</feature>
<dbReference type="AlphaFoldDB" id="A0A9W8EDN0"/>
<dbReference type="Proteomes" id="UP001151582">
    <property type="component" value="Unassembled WGS sequence"/>
</dbReference>
<feature type="compositionally biased region" description="Basic and acidic residues" evidence="2">
    <location>
        <begin position="603"/>
        <end position="644"/>
    </location>
</feature>
<feature type="region of interest" description="Disordered" evidence="2">
    <location>
        <begin position="418"/>
        <end position="475"/>
    </location>
</feature>
<keyword evidence="5" id="KW-1185">Reference proteome</keyword>
<feature type="compositionally biased region" description="Low complexity" evidence="2">
    <location>
        <begin position="510"/>
        <end position="522"/>
    </location>
</feature>
<organism evidence="4 5">
    <name type="scientific">Dimargaris verticillata</name>
    <dbReference type="NCBI Taxonomy" id="2761393"/>
    <lineage>
        <taxon>Eukaryota</taxon>
        <taxon>Fungi</taxon>
        <taxon>Fungi incertae sedis</taxon>
        <taxon>Zoopagomycota</taxon>
        <taxon>Kickxellomycotina</taxon>
        <taxon>Dimargaritomycetes</taxon>
        <taxon>Dimargaritales</taxon>
        <taxon>Dimargaritaceae</taxon>
        <taxon>Dimargaris</taxon>
    </lineage>
</organism>
<feature type="region of interest" description="Disordered" evidence="2">
    <location>
        <begin position="505"/>
        <end position="529"/>
    </location>
</feature>
<evidence type="ECO:0000313" key="4">
    <source>
        <dbReference type="EMBL" id="KAJ1982731.1"/>
    </source>
</evidence>
<evidence type="ECO:0000313" key="5">
    <source>
        <dbReference type="Proteomes" id="UP001151582"/>
    </source>
</evidence>
<name>A0A9W8EDN0_9FUNG</name>
<evidence type="ECO:0000256" key="1">
    <source>
        <dbReference type="SAM" id="Coils"/>
    </source>
</evidence>
<keyword evidence="1" id="KW-0175">Coiled coil</keyword>
<sequence length="706" mass="76598">MMIRSTLCLAFLAAVGQVSMPVDAKMSVGQDQSIGSVTQGSFENHFSETTTRMGGAGVKDFLGHGAAETEPKKKVNSETTTHMGGAGVKDFLGHGAAETEPKKKVKTPAANDSGFEKLAKFHGELPTHSGGKCGEKGLKFSAEMVDGVEVRPAETLDQAYYCNPKLFCSTYSYCTPATKENAQYYSKEHEQFNKEFYMTSEVAQKEGSSKSTGAAALIDTLKKFIEKHANGEHAKEKEVSEAEHAGAHTSKQFMETIAQALHAFAKYIESSGTATKPEITGSKTDENKGMSTKSGKKSTGQSQMEIEAFLHQLKQYIFSNDCQGDDLKSLKQIAKGGDSKSQSSLIEEYLKRNMDPIQSRPVPQLPSSHSKSGLKPFVSHKKSSAYYKDDTTEHREKSCKGEYCYFTPGSHFPGRQMHRGTTVPAHPHSGQKPVVSRIGKGHGHSRHNHGHNHDGHGHGHDGRPRHHGHAQQSTQYKVDYKNTESIHWGPNRAYPNKTGAGNLHKGGKVHTAPDTTTHATPTGEKKPQSNRLAEWLAGLKNKPNNTAQKELDAAIKSTRNAIAKLNKKKTSGSLTNKEALHLQNLEAGLTKMYAAREELRNTEMRSEKPLTSHMTEEAGVTKEPVQKENKKANATGAEHDKEQNDQITSSAAKTVPTSSVSETVPTSSVNETTTTTSADQTTTTASADQTTTTTSSSSASDAEPTQ</sequence>
<feature type="compositionally biased region" description="Basic and acidic residues" evidence="2">
    <location>
        <begin position="451"/>
        <end position="462"/>
    </location>
</feature>
<dbReference type="OrthoDB" id="10540113at2759"/>
<feature type="region of interest" description="Disordered" evidence="2">
    <location>
        <begin position="357"/>
        <end position="376"/>
    </location>
</feature>
<accession>A0A9W8EDN0</accession>
<reference evidence="4" key="1">
    <citation type="submission" date="2022-07" db="EMBL/GenBank/DDBJ databases">
        <title>Phylogenomic reconstructions and comparative analyses of Kickxellomycotina fungi.</title>
        <authorList>
            <person name="Reynolds N.K."/>
            <person name="Stajich J.E."/>
            <person name="Barry K."/>
            <person name="Grigoriev I.V."/>
            <person name="Crous P."/>
            <person name="Smith M.E."/>
        </authorList>
    </citation>
    <scope>NUCLEOTIDE SEQUENCE</scope>
    <source>
        <strain evidence="4">RSA 567</strain>
    </source>
</reference>